<dbReference type="EMBL" id="CP019640">
    <property type="protein sequence ID" value="AQQ52983.1"/>
    <property type="molecule type" value="Genomic_DNA"/>
</dbReference>
<keyword evidence="2" id="KW-0560">Oxidoreductase</keyword>
<accession>A0A1Q2KXV6</accession>
<proteinExistence type="inferred from homology"/>
<dbReference type="InterPro" id="IPR020904">
    <property type="entry name" value="Sc_DH/Rdtase_CS"/>
</dbReference>
<dbReference type="PRINTS" id="PR00080">
    <property type="entry name" value="SDRFAMILY"/>
</dbReference>
<evidence type="ECO:0000313" key="6">
    <source>
        <dbReference type="Proteomes" id="UP000188184"/>
    </source>
</evidence>
<dbReference type="KEGG" id="pmar:B0X71_07695"/>
<protein>
    <submittedName>
        <fullName evidence="5">Oxidoreductase</fullName>
    </submittedName>
</protein>
<evidence type="ECO:0000256" key="2">
    <source>
        <dbReference type="ARBA" id="ARBA00023002"/>
    </source>
</evidence>
<gene>
    <name evidence="5" type="ORF">B0X71_07695</name>
</gene>
<feature type="region of interest" description="Disordered" evidence="4">
    <location>
        <begin position="269"/>
        <end position="298"/>
    </location>
</feature>
<keyword evidence="6" id="KW-1185">Reference proteome</keyword>
<dbReference type="PANTHER" id="PTHR44196">
    <property type="entry name" value="DEHYDROGENASE/REDUCTASE SDR FAMILY MEMBER 7B"/>
    <property type="match status" value="1"/>
</dbReference>
<dbReference type="InterPro" id="IPR002347">
    <property type="entry name" value="SDR_fam"/>
</dbReference>
<dbReference type="GO" id="GO:0016491">
    <property type="term" value="F:oxidoreductase activity"/>
    <property type="evidence" value="ECO:0007669"/>
    <property type="project" value="UniProtKB-KW"/>
</dbReference>
<evidence type="ECO:0000256" key="3">
    <source>
        <dbReference type="RuleBase" id="RU000363"/>
    </source>
</evidence>
<evidence type="ECO:0000313" key="5">
    <source>
        <dbReference type="EMBL" id="AQQ52983.1"/>
    </source>
</evidence>
<organism evidence="5 6">
    <name type="scientific">Planococcus lenghuensis</name>
    <dbReference type="NCBI Taxonomy" id="2213202"/>
    <lineage>
        <taxon>Bacteria</taxon>
        <taxon>Bacillati</taxon>
        <taxon>Bacillota</taxon>
        <taxon>Bacilli</taxon>
        <taxon>Bacillales</taxon>
        <taxon>Caryophanaceae</taxon>
        <taxon>Planococcus</taxon>
    </lineage>
</organism>
<dbReference type="PROSITE" id="PS00061">
    <property type="entry name" value="ADH_SHORT"/>
    <property type="match status" value="1"/>
</dbReference>
<evidence type="ECO:0000256" key="1">
    <source>
        <dbReference type="ARBA" id="ARBA00006484"/>
    </source>
</evidence>
<evidence type="ECO:0000256" key="4">
    <source>
        <dbReference type="SAM" id="MobiDB-lite"/>
    </source>
</evidence>
<dbReference type="SUPFAM" id="SSF51735">
    <property type="entry name" value="NAD(P)-binding Rossmann-fold domains"/>
    <property type="match status" value="1"/>
</dbReference>
<dbReference type="PANTHER" id="PTHR44196:SF1">
    <property type="entry name" value="DEHYDROGENASE_REDUCTASE SDR FAMILY MEMBER 7B"/>
    <property type="match status" value="1"/>
</dbReference>
<dbReference type="CDD" id="cd05360">
    <property type="entry name" value="SDR_c3"/>
    <property type="match status" value="1"/>
</dbReference>
<dbReference type="Proteomes" id="UP000188184">
    <property type="component" value="Chromosome"/>
</dbReference>
<dbReference type="AlphaFoldDB" id="A0A1Q2KXV6"/>
<sequence length="343" mass="37504">MKIPLRAVEDQVIVITGATSGIGLATARMAAEKGAKIIAVSRNEDALRQLIDELRNHGHTAEWIKADVGQEGAAERIAETAIAAFGGFDTWVNNAAITIFGKAMDVPATDMHRLIDTNFWGVVHGSRTAVNYFKRTGKPGALINVGSIYGSRGANLQSIYSAAKFAVHGWTESLRTELENDRVPVSVSLIHPGRIDTPFNEHAVNYLPKHPAHRGYLYHPEAVADAILHCAAHPRRDMYIGTQAKLLTAASMLAPRLMDKVLAVAMYPTHHDSRPSDPGEDNSLYQPGYGMHEQGTNKGPVKHRSLYVQATKQPWLPVLAVAGLAAAFWKTSRDKRTKPDLRN</sequence>
<dbReference type="Pfam" id="PF00106">
    <property type="entry name" value="adh_short"/>
    <property type="match status" value="1"/>
</dbReference>
<dbReference type="OrthoDB" id="9775296at2"/>
<dbReference type="GO" id="GO:0016020">
    <property type="term" value="C:membrane"/>
    <property type="evidence" value="ECO:0007669"/>
    <property type="project" value="TreeGrafter"/>
</dbReference>
<name>A0A1Q2KXV6_9BACL</name>
<dbReference type="NCBIfam" id="NF005495">
    <property type="entry name" value="PRK07109.1"/>
    <property type="match status" value="1"/>
</dbReference>
<dbReference type="Gene3D" id="3.40.50.720">
    <property type="entry name" value="NAD(P)-binding Rossmann-like Domain"/>
    <property type="match status" value="1"/>
</dbReference>
<dbReference type="PRINTS" id="PR00081">
    <property type="entry name" value="GDHRDH"/>
</dbReference>
<reference evidence="5 6" key="1">
    <citation type="submission" date="2017-02" db="EMBL/GenBank/DDBJ databases">
        <title>The complete genomic sequence of a novel cold adapted crude oil-degrading bacterium Planococcus qaidamina Y42.</title>
        <authorList>
            <person name="Yang R."/>
        </authorList>
    </citation>
    <scope>NUCLEOTIDE SEQUENCE [LARGE SCALE GENOMIC DNA]</scope>
    <source>
        <strain evidence="5 6">Y42</strain>
    </source>
</reference>
<dbReference type="InterPro" id="IPR036291">
    <property type="entry name" value="NAD(P)-bd_dom_sf"/>
</dbReference>
<comment type="similarity">
    <text evidence="1 3">Belongs to the short-chain dehydrogenases/reductases (SDR) family.</text>
</comment>
<dbReference type="RefSeq" id="WP_077588866.1">
    <property type="nucleotide sequence ID" value="NZ_CP019640.1"/>
</dbReference>